<reference evidence="8 9" key="1">
    <citation type="journal article" date="2017" name="Gigascience">
        <title>Genome sequence of the small brown planthopper, Laodelphax striatellus.</title>
        <authorList>
            <person name="Zhu J."/>
            <person name="Jiang F."/>
            <person name="Wang X."/>
            <person name="Yang P."/>
            <person name="Bao Y."/>
            <person name="Zhao W."/>
            <person name="Wang W."/>
            <person name="Lu H."/>
            <person name="Wang Q."/>
            <person name="Cui N."/>
            <person name="Li J."/>
            <person name="Chen X."/>
            <person name="Luo L."/>
            <person name="Yu J."/>
            <person name="Kang L."/>
            <person name="Cui F."/>
        </authorList>
    </citation>
    <scope>NUCLEOTIDE SEQUENCE [LARGE SCALE GENOMIC DNA]</scope>
    <source>
        <strain evidence="8">Lst14</strain>
    </source>
</reference>
<feature type="domain" description="B-block binding subunit of TFIIIC" evidence="7">
    <location>
        <begin position="168"/>
        <end position="241"/>
    </location>
</feature>
<dbReference type="InterPro" id="IPR044210">
    <property type="entry name" value="Tfc3-like"/>
</dbReference>
<dbReference type="PANTHER" id="PTHR15180:SF1">
    <property type="entry name" value="GENERAL TRANSCRIPTION FACTOR 3C POLYPEPTIDE 1"/>
    <property type="match status" value="1"/>
</dbReference>
<dbReference type="PANTHER" id="PTHR15180">
    <property type="entry name" value="GENERAL TRANSCRIPTION FACTOR 3C POLYPEPTIDE 1"/>
    <property type="match status" value="1"/>
</dbReference>
<dbReference type="AlphaFoldDB" id="A0A482WXJ3"/>
<organism evidence="8 9">
    <name type="scientific">Laodelphax striatellus</name>
    <name type="common">Small brown planthopper</name>
    <name type="synonym">Delphax striatella</name>
    <dbReference type="NCBI Taxonomy" id="195883"/>
    <lineage>
        <taxon>Eukaryota</taxon>
        <taxon>Metazoa</taxon>
        <taxon>Ecdysozoa</taxon>
        <taxon>Arthropoda</taxon>
        <taxon>Hexapoda</taxon>
        <taxon>Insecta</taxon>
        <taxon>Pterygota</taxon>
        <taxon>Neoptera</taxon>
        <taxon>Paraneoptera</taxon>
        <taxon>Hemiptera</taxon>
        <taxon>Auchenorrhyncha</taxon>
        <taxon>Fulgoroidea</taxon>
        <taxon>Delphacidae</taxon>
        <taxon>Criomorphinae</taxon>
        <taxon>Laodelphax</taxon>
    </lineage>
</organism>
<dbReference type="EMBL" id="QKKF02022626">
    <property type="protein sequence ID" value="RZF38317.1"/>
    <property type="molecule type" value="Genomic_DNA"/>
</dbReference>
<accession>A0A482WXJ3</accession>
<name>A0A482WXJ3_LAOST</name>
<sequence>MNIASDILDEIALEGLDGITIEALWVRLSTRKDFLLPPKDEQSKAYIWNIVRRLKDVEFYQLEQPRLPLVIFDRWSYMADELGLVTEPNPLPVDIYPHCLISDTANNIQGSCSTYYTREKVGFTVRKLQLPDIFAKYGAERIVIVANQSTRRLALMGAHHIPQLELTDFQYCCLERVGRSRYHGEVTQGRMGLQVLGVDSKTIYYFRKFLMKQKLITHQIFHMRSKNVSVGRLIHLPRFFQTVKPKFLSLTESIMDFLMTQPQYMCELSKLKESLGISCSLKKLIKLPEFQRYVKTDKAPYRALYPDADIKDWKQKNGEKEKHLHVMYLVDPTFDLKEIKRKLAGEEEEDDEEDDGESHSHGFLDQSPRCLDRPIVLQVLKVLEDAGPNGLSASELTKVLYQ</sequence>
<evidence type="ECO:0000259" key="7">
    <source>
        <dbReference type="Pfam" id="PF04182"/>
    </source>
</evidence>
<feature type="compositionally biased region" description="Acidic residues" evidence="6">
    <location>
        <begin position="346"/>
        <end position="356"/>
    </location>
</feature>
<dbReference type="SMR" id="A0A482WXJ3"/>
<dbReference type="GO" id="GO:0005634">
    <property type="term" value="C:nucleus"/>
    <property type="evidence" value="ECO:0007669"/>
    <property type="project" value="UniProtKB-SubCell"/>
</dbReference>
<dbReference type="GO" id="GO:0003677">
    <property type="term" value="F:DNA binding"/>
    <property type="evidence" value="ECO:0007669"/>
    <property type="project" value="UniProtKB-KW"/>
</dbReference>
<dbReference type="OrthoDB" id="68020at2759"/>
<evidence type="ECO:0000256" key="4">
    <source>
        <dbReference type="ARBA" id="ARBA00023163"/>
    </source>
</evidence>
<keyword evidence="5" id="KW-0539">Nucleus</keyword>
<keyword evidence="9" id="KW-1185">Reference proteome</keyword>
<evidence type="ECO:0000256" key="2">
    <source>
        <dbReference type="ARBA" id="ARBA00022553"/>
    </source>
</evidence>
<dbReference type="GO" id="GO:0006384">
    <property type="term" value="P:transcription initiation at RNA polymerase III promoter"/>
    <property type="evidence" value="ECO:0007669"/>
    <property type="project" value="InterPro"/>
</dbReference>
<evidence type="ECO:0000313" key="8">
    <source>
        <dbReference type="EMBL" id="RZF38317.1"/>
    </source>
</evidence>
<evidence type="ECO:0000256" key="3">
    <source>
        <dbReference type="ARBA" id="ARBA00023125"/>
    </source>
</evidence>
<evidence type="ECO:0000256" key="1">
    <source>
        <dbReference type="ARBA" id="ARBA00004123"/>
    </source>
</evidence>
<protein>
    <recommendedName>
        <fullName evidence="7">B-block binding subunit of TFIIIC domain-containing protein</fullName>
    </recommendedName>
</protein>
<dbReference type="InParanoid" id="A0A482WXJ3"/>
<keyword evidence="4" id="KW-0804">Transcription</keyword>
<keyword evidence="2" id="KW-0597">Phosphoprotein</keyword>
<evidence type="ECO:0000256" key="5">
    <source>
        <dbReference type="ARBA" id="ARBA00023242"/>
    </source>
</evidence>
<dbReference type="STRING" id="195883.A0A482WXJ3"/>
<gene>
    <name evidence="8" type="ORF">LSTR_LSTR012104</name>
</gene>
<dbReference type="GO" id="GO:0000127">
    <property type="term" value="C:transcription factor TFIIIC complex"/>
    <property type="evidence" value="ECO:0007669"/>
    <property type="project" value="InterPro"/>
</dbReference>
<evidence type="ECO:0000313" key="9">
    <source>
        <dbReference type="Proteomes" id="UP000291343"/>
    </source>
</evidence>
<feature type="region of interest" description="Disordered" evidence="6">
    <location>
        <begin position="344"/>
        <end position="367"/>
    </location>
</feature>
<evidence type="ECO:0000256" key="6">
    <source>
        <dbReference type="SAM" id="MobiDB-lite"/>
    </source>
</evidence>
<proteinExistence type="predicted"/>
<dbReference type="Proteomes" id="UP000291343">
    <property type="component" value="Unassembled WGS sequence"/>
</dbReference>
<dbReference type="Pfam" id="PF04182">
    <property type="entry name" value="B-block_TFIIIC"/>
    <property type="match status" value="1"/>
</dbReference>
<dbReference type="InterPro" id="IPR007309">
    <property type="entry name" value="TFIIIC_Bblock-bd"/>
</dbReference>
<dbReference type="GO" id="GO:0042791">
    <property type="term" value="P:5S class rRNA transcription by RNA polymerase III"/>
    <property type="evidence" value="ECO:0007669"/>
    <property type="project" value="TreeGrafter"/>
</dbReference>
<comment type="subcellular location">
    <subcellularLocation>
        <location evidence="1">Nucleus</location>
    </subcellularLocation>
</comment>
<keyword evidence="3" id="KW-0238">DNA-binding</keyword>
<comment type="caution">
    <text evidence="8">The sequence shown here is derived from an EMBL/GenBank/DDBJ whole genome shotgun (WGS) entry which is preliminary data.</text>
</comment>